<dbReference type="Pfam" id="PF13657">
    <property type="entry name" value="Couple_hipA"/>
    <property type="match status" value="1"/>
</dbReference>
<accession>A0A3B1ATH3</accession>
<dbReference type="AlphaFoldDB" id="A0A3B1ATH3"/>
<gene>
    <name evidence="2" type="ORF">MNBD_GAMMA26-372</name>
</gene>
<protein>
    <submittedName>
        <fullName evidence="2">HIPA protein</fullName>
    </submittedName>
</protein>
<sequence>MRMDPGKPLEVSLHWDADDIQPVGKLAYRDRICYLQYDESFLAAGIELSPVHHKTGAGLQKPYDANIFEGLHGIFSDSLPDGWGRLLVDRRARQLGLEPATLTPLDRLVCVGNDAIGALSYSPVTNVWENTGDTLDLGKLATDARLVLEGDVSEIISALGHAGG</sequence>
<name>A0A3B1ATH3_9ZZZZ</name>
<dbReference type="EMBL" id="UOFX01000046">
    <property type="protein sequence ID" value="VAX09289.1"/>
    <property type="molecule type" value="Genomic_DNA"/>
</dbReference>
<evidence type="ECO:0000259" key="1">
    <source>
        <dbReference type="Pfam" id="PF13657"/>
    </source>
</evidence>
<reference evidence="2" key="1">
    <citation type="submission" date="2018-06" db="EMBL/GenBank/DDBJ databases">
        <authorList>
            <person name="Zhirakovskaya E."/>
        </authorList>
    </citation>
    <scope>NUCLEOTIDE SEQUENCE</scope>
</reference>
<feature type="non-terminal residue" evidence="2">
    <location>
        <position position="164"/>
    </location>
</feature>
<feature type="domain" description="HipA N-terminal subdomain 1" evidence="1">
    <location>
        <begin position="21"/>
        <end position="121"/>
    </location>
</feature>
<proteinExistence type="predicted"/>
<dbReference type="InterPro" id="IPR017508">
    <property type="entry name" value="HipA_N1"/>
</dbReference>
<evidence type="ECO:0000313" key="2">
    <source>
        <dbReference type="EMBL" id="VAX09289.1"/>
    </source>
</evidence>
<organism evidence="2">
    <name type="scientific">hydrothermal vent metagenome</name>
    <dbReference type="NCBI Taxonomy" id="652676"/>
    <lineage>
        <taxon>unclassified sequences</taxon>
        <taxon>metagenomes</taxon>
        <taxon>ecological metagenomes</taxon>
    </lineage>
</organism>